<feature type="region of interest" description="Disordered" evidence="1">
    <location>
        <begin position="225"/>
        <end position="320"/>
    </location>
</feature>
<dbReference type="Proteomes" id="UP001454036">
    <property type="component" value="Unassembled WGS sequence"/>
</dbReference>
<proteinExistence type="predicted"/>
<accession>A0AAV3R9D1</accession>
<sequence>MAGDEAGNRPYPREDGAATSFDPGAYPPVVAEAQSPLLVAPPSSAGLPSCSNLAQTAQTSPAELPAPADSHLSPLMLPQQNTSTFLQLKADAASLVSHPQSPQIAPHIASQTTGAHHLTSTLVLQSPSSSLTNSLSKIHQPPQIDPHIAPETSGDDQTPSAHTPTLPTPSPYTPIPQALPSSLQQGPSLKLSTSEPQALTLPPIPGGDELLRPCKSYAHARAHAQARPALASARPALGPSARPARGLARPAHGPPLPARPTGLASACPSARQSAHASASPTAHASAFPTTHKPAYGSAHLAPGSARPKPCPSAHVSARHL</sequence>
<keyword evidence="3" id="KW-1185">Reference proteome</keyword>
<feature type="region of interest" description="Disordered" evidence="1">
    <location>
        <begin position="42"/>
        <end position="76"/>
    </location>
</feature>
<dbReference type="EMBL" id="BAABME010007787">
    <property type="protein sequence ID" value="GAA0171710.1"/>
    <property type="molecule type" value="Genomic_DNA"/>
</dbReference>
<feature type="compositionally biased region" description="Low complexity" evidence="1">
    <location>
        <begin position="273"/>
        <end position="291"/>
    </location>
</feature>
<comment type="caution">
    <text evidence="2">The sequence shown here is derived from an EMBL/GenBank/DDBJ whole genome shotgun (WGS) entry which is preliminary data.</text>
</comment>
<dbReference type="AlphaFoldDB" id="A0AAV3R9D1"/>
<feature type="compositionally biased region" description="Low complexity" evidence="1">
    <location>
        <begin position="225"/>
        <end position="246"/>
    </location>
</feature>
<feature type="compositionally biased region" description="Polar residues" evidence="1">
    <location>
        <begin position="179"/>
        <end position="197"/>
    </location>
</feature>
<name>A0AAV3R9D1_LITER</name>
<evidence type="ECO:0000313" key="2">
    <source>
        <dbReference type="EMBL" id="GAA0171710.1"/>
    </source>
</evidence>
<evidence type="ECO:0000256" key="1">
    <source>
        <dbReference type="SAM" id="MobiDB-lite"/>
    </source>
</evidence>
<feature type="region of interest" description="Disordered" evidence="1">
    <location>
        <begin position="131"/>
        <end position="207"/>
    </location>
</feature>
<reference evidence="2 3" key="1">
    <citation type="submission" date="2024-01" db="EMBL/GenBank/DDBJ databases">
        <title>The complete chloroplast genome sequence of Lithospermum erythrorhizon: insights into the phylogenetic relationship among Boraginaceae species and the maternal lineages of purple gromwells.</title>
        <authorList>
            <person name="Okada T."/>
            <person name="Watanabe K."/>
        </authorList>
    </citation>
    <scope>NUCLEOTIDE SEQUENCE [LARGE SCALE GENOMIC DNA]</scope>
</reference>
<organism evidence="2 3">
    <name type="scientific">Lithospermum erythrorhizon</name>
    <name type="common">Purple gromwell</name>
    <name type="synonym">Lithospermum officinale var. erythrorhizon</name>
    <dbReference type="NCBI Taxonomy" id="34254"/>
    <lineage>
        <taxon>Eukaryota</taxon>
        <taxon>Viridiplantae</taxon>
        <taxon>Streptophyta</taxon>
        <taxon>Embryophyta</taxon>
        <taxon>Tracheophyta</taxon>
        <taxon>Spermatophyta</taxon>
        <taxon>Magnoliopsida</taxon>
        <taxon>eudicotyledons</taxon>
        <taxon>Gunneridae</taxon>
        <taxon>Pentapetalae</taxon>
        <taxon>asterids</taxon>
        <taxon>lamiids</taxon>
        <taxon>Boraginales</taxon>
        <taxon>Boraginaceae</taxon>
        <taxon>Boraginoideae</taxon>
        <taxon>Lithospermeae</taxon>
        <taxon>Lithospermum</taxon>
    </lineage>
</organism>
<feature type="region of interest" description="Disordered" evidence="1">
    <location>
        <begin position="1"/>
        <end position="28"/>
    </location>
</feature>
<feature type="compositionally biased region" description="Polar residues" evidence="1">
    <location>
        <begin position="49"/>
        <end position="61"/>
    </location>
</feature>
<evidence type="ECO:0000313" key="3">
    <source>
        <dbReference type="Proteomes" id="UP001454036"/>
    </source>
</evidence>
<protein>
    <submittedName>
        <fullName evidence="2">Uncharacterized protein</fullName>
    </submittedName>
</protein>
<gene>
    <name evidence="2" type="ORF">LIER_25682</name>
</gene>